<name>A0ABV8GVR7_9BACI</name>
<gene>
    <name evidence="1" type="ORF">ACFOUV_02605</name>
</gene>
<proteinExistence type="predicted"/>
<dbReference type="EMBL" id="JBHSAO010000001">
    <property type="protein sequence ID" value="MFC4022707.1"/>
    <property type="molecule type" value="Genomic_DNA"/>
</dbReference>
<evidence type="ECO:0000313" key="2">
    <source>
        <dbReference type="Proteomes" id="UP001595772"/>
    </source>
</evidence>
<evidence type="ECO:0000313" key="1">
    <source>
        <dbReference type="EMBL" id="MFC4022707.1"/>
    </source>
</evidence>
<organism evidence="1 2">
    <name type="scientific">Oceanobacillus longus</name>
    <dbReference type="NCBI Taxonomy" id="930120"/>
    <lineage>
        <taxon>Bacteria</taxon>
        <taxon>Bacillati</taxon>
        <taxon>Bacillota</taxon>
        <taxon>Bacilli</taxon>
        <taxon>Bacillales</taxon>
        <taxon>Bacillaceae</taxon>
        <taxon>Oceanobacillus</taxon>
    </lineage>
</organism>
<accession>A0ABV8GVR7</accession>
<reference evidence="2" key="1">
    <citation type="journal article" date="2019" name="Int. J. Syst. Evol. Microbiol.">
        <title>The Global Catalogue of Microorganisms (GCM) 10K type strain sequencing project: providing services to taxonomists for standard genome sequencing and annotation.</title>
        <authorList>
            <consortium name="The Broad Institute Genomics Platform"/>
            <consortium name="The Broad Institute Genome Sequencing Center for Infectious Disease"/>
            <person name="Wu L."/>
            <person name="Ma J."/>
        </authorList>
    </citation>
    <scope>NUCLEOTIDE SEQUENCE [LARGE SCALE GENOMIC DNA]</scope>
    <source>
        <strain evidence="2">IBRC-M 10703</strain>
    </source>
</reference>
<keyword evidence="2" id="KW-1185">Reference proteome</keyword>
<dbReference type="RefSeq" id="WP_379495207.1">
    <property type="nucleotide sequence ID" value="NZ_JBHSAO010000001.1"/>
</dbReference>
<protein>
    <submittedName>
        <fullName evidence="1">Uncharacterized protein</fullName>
    </submittedName>
</protein>
<sequence length="76" mass="8587">MSSQCRLNGFEFMVKQLEYEVETIKEIVKLKNEGIKASKIAELVGVLSSEIPYATQIKLKKMQEQLAIYKGGMNSC</sequence>
<comment type="caution">
    <text evidence="1">The sequence shown here is derived from an EMBL/GenBank/DDBJ whole genome shotgun (WGS) entry which is preliminary data.</text>
</comment>
<dbReference type="Proteomes" id="UP001595772">
    <property type="component" value="Unassembled WGS sequence"/>
</dbReference>